<feature type="transmembrane region" description="Helical" evidence="1">
    <location>
        <begin position="261"/>
        <end position="282"/>
    </location>
</feature>
<evidence type="ECO:0000259" key="2">
    <source>
        <dbReference type="Pfam" id="PF00892"/>
    </source>
</evidence>
<reference evidence="3 4" key="1">
    <citation type="submission" date="2020-11" db="EMBL/GenBank/DDBJ databases">
        <title>Description of Pontivivens ytuae sp. nov. isolated from deep sea sediment of Mariana Trench.</title>
        <authorList>
            <person name="Wang Z."/>
            <person name="Sun Q.-L."/>
            <person name="Xu X.-D."/>
            <person name="Tang Y.-Z."/>
            <person name="Zhang J."/>
        </authorList>
    </citation>
    <scope>NUCLEOTIDE SEQUENCE [LARGE SCALE GENOMIC DNA]</scope>
    <source>
        <strain evidence="3 4">MT2928</strain>
    </source>
</reference>
<organism evidence="3 4">
    <name type="scientific">Pontivivens ytuae</name>
    <dbReference type="NCBI Taxonomy" id="2789856"/>
    <lineage>
        <taxon>Bacteria</taxon>
        <taxon>Pseudomonadati</taxon>
        <taxon>Pseudomonadota</taxon>
        <taxon>Alphaproteobacteria</taxon>
        <taxon>Rhodobacterales</taxon>
        <taxon>Paracoccaceae</taxon>
        <taxon>Pontivivens</taxon>
    </lineage>
</organism>
<proteinExistence type="predicted"/>
<sequence>MTDQAPADPAVADAPGAMSRMSEAVPPHAWFGVSAVFHYLGPAFAVLLFPVVGVLGVAWFRIASAALVFAPITKPWRTFKKSSPRERLLLLALGGCLAVMNSSFYLALDRLPISLVAAIEFVGTIGIALWGLRTGRNYLAFAFAITGVALLIDVPSLLAADGPALTSDLLGLFWAVLNGSLFVLYIILGHKISEGGASGGVERLGAAMTAAFIFVMPIGFLQALEAFGAPLLVLAGIGVGICSSVIPYVCDQLAMARLPRASFAFLLALLPATATIIGVIVLRQIPSAVDVLGVALVMIGVAVHKPAPMPAPTDRELQ</sequence>
<keyword evidence="1" id="KW-1133">Transmembrane helix</keyword>
<dbReference type="KEGG" id="poz:I0K15_07755"/>
<dbReference type="Pfam" id="PF00892">
    <property type="entry name" value="EamA"/>
    <property type="match status" value="1"/>
</dbReference>
<dbReference type="AlphaFoldDB" id="A0A7S9LUQ7"/>
<evidence type="ECO:0000313" key="4">
    <source>
        <dbReference type="Proteomes" id="UP000594800"/>
    </source>
</evidence>
<dbReference type="EMBL" id="CP064942">
    <property type="protein sequence ID" value="QPH55617.1"/>
    <property type="molecule type" value="Genomic_DNA"/>
</dbReference>
<keyword evidence="1" id="KW-0472">Membrane</keyword>
<name>A0A7S9LUQ7_9RHOB</name>
<feature type="transmembrane region" description="Helical" evidence="1">
    <location>
        <begin position="170"/>
        <end position="188"/>
    </location>
</feature>
<feature type="transmembrane region" description="Helical" evidence="1">
    <location>
        <begin position="200"/>
        <end position="221"/>
    </location>
</feature>
<feature type="domain" description="EamA" evidence="2">
    <location>
        <begin position="170"/>
        <end position="303"/>
    </location>
</feature>
<evidence type="ECO:0000313" key="3">
    <source>
        <dbReference type="EMBL" id="QPH55617.1"/>
    </source>
</evidence>
<dbReference type="Proteomes" id="UP000594800">
    <property type="component" value="Chromosome"/>
</dbReference>
<protein>
    <submittedName>
        <fullName evidence="3">EamA family transporter</fullName>
    </submittedName>
</protein>
<dbReference type="InterPro" id="IPR037185">
    <property type="entry name" value="EmrE-like"/>
</dbReference>
<dbReference type="RefSeq" id="WP_196104879.1">
    <property type="nucleotide sequence ID" value="NZ_CP064942.1"/>
</dbReference>
<dbReference type="GO" id="GO:0016020">
    <property type="term" value="C:membrane"/>
    <property type="evidence" value="ECO:0007669"/>
    <property type="project" value="InterPro"/>
</dbReference>
<dbReference type="InterPro" id="IPR000620">
    <property type="entry name" value="EamA_dom"/>
</dbReference>
<accession>A0A7S9LUQ7</accession>
<feature type="transmembrane region" description="Helical" evidence="1">
    <location>
        <begin position="29"/>
        <end position="52"/>
    </location>
</feature>
<feature type="transmembrane region" description="Helical" evidence="1">
    <location>
        <begin position="113"/>
        <end position="132"/>
    </location>
</feature>
<feature type="transmembrane region" description="Helical" evidence="1">
    <location>
        <begin position="227"/>
        <end position="249"/>
    </location>
</feature>
<evidence type="ECO:0000256" key="1">
    <source>
        <dbReference type="SAM" id="Phobius"/>
    </source>
</evidence>
<feature type="transmembrane region" description="Helical" evidence="1">
    <location>
        <begin position="139"/>
        <end position="158"/>
    </location>
</feature>
<dbReference type="SUPFAM" id="SSF103481">
    <property type="entry name" value="Multidrug resistance efflux transporter EmrE"/>
    <property type="match status" value="2"/>
</dbReference>
<keyword evidence="4" id="KW-1185">Reference proteome</keyword>
<keyword evidence="1" id="KW-0812">Transmembrane</keyword>
<gene>
    <name evidence="3" type="ORF">I0K15_07755</name>
</gene>
<feature type="transmembrane region" description="Helical" evidence="1">
    <location>
        <begin position="88"/>
        <end position="107"/>
    </location>
</feature>